<evidence type="ECO:0000256" key="5">
    <source>
        <dbReference type="ARBA" id="ARBA00022825"/>
    </source>
</evidence>
<evidence type="ECO:0000256" key="8">
    <source>
        <dbReference type="SAM" id="SignalP"/>
    </source>
</evidence>
<accession>A0A0P5L1Q6</accession>
<organism evidence="10">
    <name type="scientific">Daphnia magna</name>
    <dbReference type="NCBI Taxonomy" id="35525"/>
    <lineage>
        <taxon>Eukaryota</taxon>
        <taxon>Metazoa</taxon>
        <taxon>Ecdysozoa</taxon>
        <taxon>Arthropoda</taxon>
        <taxon>Crustacea</taxon>
        <taxon>Branchiopoda</taxon>
        <taxon>Diplostraca</taxon>
        <taxon>Cladocera</taxon>
        <taxon>Anomopoda</taxon>
        <taxon>Daphniidae</taxon>
        <taxon>Daphnia</taxon>
    </lineage>
</organism>
<keyword evidence="3 7" id="KW-0645">Protease</keyword>
<dbReference type="GO" id="GO:0005615">
    <property type="term" value="C:extracellular space"/>
    <property type="evidence" value="ECO:0007669"/>
    <property type="project" value="TreeGrafter"/>
</dbReference>
<reference evidence="11 12" key="2">
    <citation type="journal article" date="2023" name="Nucleic Acids Res.">
        <title>The hologenome of Daphnia magna reveals possible DNA methylation and microbiome-mediated evolution of the host genome.</title>
        <authorList>
            <person name="Chaturvedi A."/>
            <person name="Li X."/>
            <person name="Dhandapani V."/>
            <person name="Marshall H."/>
            <person name="Kissane S."/>
            <person name="Cuenca-Cambronero M."/>
            <person name="Asole G."/>
            <person name="Calvet F."/>
            <person name="Ruiz-Romero M."/>
            <person name="Marangio P."/>
            <person name="Guigo R."/>
            <person name="Rago D."/>
            <person name="Mirbahai L."/>
            <person name="Eastwood N."/>
            <person name="Colbourne J.K."/>
            <person name="Zhou J."/>
            <person name="Mallon E."/>
            <person name="Orsini L."/>
        </authorList>
    </citation>
    <scope>NUCLEOTIDE SEQUENCE [LARGE SCALE GENOMIC DNA]</scope>
    <source>
        <strain evidence="11">LRV0_1</strain>
    </source>
</reference>
<dbReference type="InterPro" id="IPR018114">
    <property type="entry name" value="TRYPSIN_HIS"/>
</dbReference>
<keyword evidence="12" id="KW-1185">Reference proteome</keyword>
<dbReference type="EMBL" id="JAOYFB010000036">
    <property type="protein sequence ID" value="KAK4020365.1"/>
    <property type="molecule type" value="Genomic_DNA"/>
</dbReference>
<dbReference type="AlphaFoldDB" id="A0A0P5L1Q6"/>
<dbReference type="FunFam" id="2.40.10.10:FF:000038">
    <property type="entry name" value="Serine protease"/>
    <property type="match status" value="1"/>
</dbReference>
<dbReference type="InterPro" id="IPR001254">
    <property type="entry name" value="Trypsin_dom"/>
</dbReference>
<dbReference type="PANTHER" id="PTHR24264">
    <property type="entry name" value="TRYPSIN-RELATED"/>
    <property type="match status" value="1"/>
</dbReference>
<dbReference type="InterPro" id="IPR050127">
    <property type="entry name" value="Serine_Proteases_S1"/>
</dbReference>
<keyword evidence="5 7" id="KW-0720">Serine protease</keyword>
<dbReference type="InterPro" id="IPR043504">
    <property type="entry name" value="Peptidase_S1_PA_chymotrypsin"/>
</dbReference>
<dbReference type="PRINTS" id="PR00722">
    <property type="entry name" value="CHYMOTRYPSIN"/>
</dbReference>
<dbReference type="Proteomes" id="UP001234178">
    <property type="component" value="Unassembled WGS sequence"/>
</dbReference>
<feature type="domain" description="Peptidase S1" evidence="9">
    <location>
        <begin position="42"/>
        <end position="272"/>
    </location>
</feature>
<keyword evidence="2" id="KW-0964">Secreted</keyword>
<keyword evidence="4 7" id="KW-0378">Hydrolase</keyword>
<evidence type="ECO:0000259" key="9">
    <source>
        <dbReference type="PROSITE" id="PS50240"/>
    </source>
</evidence>
<dbReference type="GO" id="GO:0006508">
    <property type="term" value="P:proteolysis"/>
    <property type="evidence" value="ECO:0007669"/>
    <property type="project" value="UniProtKB-KW"/>
</dbReference>
<dbReference type="GO" id="GO:0004252">
    <property type="term" value="F:serine-type endopeptidase activity"/>
    <property type="evidence" value="ECO:0007669"/>
    <property type="project" value="InterPro"/>
</dbReference>
<dbReference type="PROSITE" id="PS50240">
    <property type="entry name" value="TRYPSIN_DOM"/>
    <property type="match status" value="1"/>
</dbReference>
<evidence type="ECO:0000256" key="3">
    <source>
        <dbReference type="ARBA" id="ARBA00022670"/>
    </source>
</evidence>
<proteinExistence type="predicted"/>
<dbReference type="SUPFAM" id="SSF50494">
    <property type="entry name" value="Trypsin-like serine proteases"/>
    <property type="match status" value="1"/>
</dbReference>
<dbReference type="Pfam" id="PF00089">
    <property type="entry name" value="Trypsin"/>
    <property type="match status" value="1"/>
</dbReference>
<dbReference type="PROSITE" id="PS00135">
    <property type="entry name" value="TRYPSIN_SER"/>
    <property type="match status" value="1"/>
</dbReference>
<feature type="signal peptide" evidence="8">
    <location>
        <begin position="1"/>
        <end position="16"/>
    </location>
</feature>
<evidence type="ECO:0000313" key="12">
    <source>
        <dbReference type="Proteomes" id="UP001234178"/>
    </source>
</evidence>
<dbReference type="EMBL" id="GDIQ01051783">
    <property type="protein sequence ID" value="JAN42954.1"/>
    <property type="molecule type" value="Transcribed_RNA"/>
</dbReference>
<name>A0A0P5L1Q6_9CRUS</name>
<dbReference type="SMART" id="SM00020">
    <property type="entry name" value="Tryp_SPc"/>
    <property type="match status" value="1"/>
</dbReference>
<keyword evidence="8" id="KW-0732">Signal</keyword>
<evidence type="ECO:0000256" key="1">
    <source>
        <dbReference type="ARBA" id="ARBA00004613"/>
    </source>
</evidence>
<comment type="subcellular location">
    <subcellularLocation>
        <location evidence="1">Secreted</location>
    </subcellularLocation>
</comment>
<dbReference type="CDD" id="cd00190">
    <property type="entry name" value="Tryp_SPc"/>
    <property type="match status" value="1"/>
</dbReference>
<dbReference type="InterPro" id="IPR001314">
    <property type="entry name" value="Peptidase_S1A"/>
</dbReference>
<dbReference type="InterPro" id="IPR033116">
    <property type="entry name" value="TRYPSIN_SER"/>
</dbReference>
<evidence type="ECO:0000256" key="6">
    <source>
        <dbReference type="ARBA" id="ARBA00023157"/>
    </source>
</evidence>
<dbReference type="InterPro" id="IPR009003">
    <property type="entry name" value="Peptidase_S1_PA"/>
</dbReference>
<dbReference type="KEGG" id="dmk:116916737"/>
<evidence type="ECO:0000313" key="10">
    <source>
        <dbReference type="EMBL" id="JAN42954.1"/>
    </source>
</evidence>
<dbReference type="OrthoDB" id="10059102at2759"/>
<sequence>MKSVILLIALVAGSMAGKLTLPRLPLSVLMRGGWPMIDDDRIVGGTQASPNEFPYQISLRRLGSHICGGSIYKSNWIITAAHCTDGTSVGSMSIVAGEHSLSIDSGDEQYSDILSKTEHEAYSSRTQENDICLLRLSSPLSLNTKVNVVRLPAQGAETAAGTNCVVSGWGTTSSGGSTIPDILRKVTVPIVSDATCRDSYGATSITNSMICAGFRLGGADSCQGDSGGPLVDEGTNLLIGVVSWGIGCADPGYYGVYTQVSYFHNWVVGIAG</sequence>
<evidence type="ECO:0000256" key="7">
    <source>
        <dbReference type="RuleBase" id="RU363034"/>
    </source>
</evidence>
<dbReference type="Gene3D" id="2.40.10.10">
    <property type="entry name" value="Trypsin-like serine proteases"/>
    <property type="match status" value="2"/>
</dbReference>
<evidence type="ECO:0000256" key="2">
    <source>
        <dbReference type="ARBA" id="ARBA00022525"/>
    </source>
</evidence>
<keyword evidence="6" id="KW-1015">Disulfide bond</keyword>
<dbReference type="PROSITE" id="PS00134">
    <property type="entry name" value="TRYPSIN_HIS"/>
    <property type="match status" value="1"/>
</dbReference>
<dbReference type="PANTHER" id="PTHR24264:SF65">
    <property type="entry name" value="SRCR DOMAIN-CONTAINING PROTEIN"/>
    <property type="match status" value="1"/>
</dbReference>
<reference evidence="10" key="1">
    <citation type="submission" date="2015-10" db="EMBL/GenBank/DDBJ databases">
        <title>EvidentialGene: Evidence-directed Construction of Complete mRNA Transcriptomes without Genomes.</title>
        <authorList>
            <person name="Gilbert D.G."/>
        </authorList>
    </citation>
    <scope>NUCLEOTIDE SEQUENCE</scope>
</reference>
<evidence type="ECO:0000256" key="4">
    <source>
        <dbReference type="ARBA" id="ARBA00022801"/>
    </source>
</evidence>
<evidence type="ECO:0000313" key="11">
    <source>
        <dbReference type="EMBL" id="KAK4020365.1"/>
    </source>
</evidence>
<feature type="chain" id="PRO_5007423557" evidence="8">
    <location>
        <begin position="17"/>
        <end position="272"/>
    </location>
</feature>
<gene>
    <name evidence="11" type="ORF">OUZ56_002349</name>
</gene>
<protein>
    <submittedName>
        <fullName evidence="10">Serine protease P76</fullName>
    </submittedName>
</protein>